<dbReference type="VEuPathDB" id="MicrosporidiaDB:NEDG_01720"/>
<dbReference type="FunFam" id="1.10.510.10:FF:000571">
    <property type="entry name" value="Maternal embryonic leucine zipper kinase"/>
    <property type="match status" value="1"/>
</dbReference>
<dbReference type="InterPro" id="IPR000719">
    <property type="entry name" value="Prot_kinase_dom"/>
</dbReference>
<evidence type="ECO:0000313" key="11">
    <source>
        <dbReference type="EMBL" id="OAG30137.1"/>
    </source>
</evidence>
<gene>
    <name evidence="11" type="ORF">NEDG_01720</name>
</gene>
<dbReference type="InterPro" id="IPR011009">
    <property type="entry name" value="Kinase-like_dom_sf"/>
</dbReference>
<feature type="region of interest" description="Disordered" evidence="9">
    <location>
        <begin position="1"/>
        <end position="20"/>
    </location>
</feature>
<evidence type="ECO:0000259" key="10">
    <source>
        <dbReference type="PROSITE" id="PS50011"/>
    </source>
</evidence>
<keyword evidence="4 7" id="KW-0547">Nucleotide-binding</keyword>
<evidence type="ECO:0000256" key="4">
    <source>
        <dbReference type="ARBA" id="ARBA00022741"/>
    </source>
</evidence>
<dbReference type="SMART" id="SM00220">
    <property type="entry name" value="S_TKc"/>
    <property type="match status" value="1"/>
</dbReference>
<protein>
    <recommendedName>
        <fullName evidence="10">Protein kinase domain-containing protein</fullName>
    </recommendedName>
</protein>
<keyword evidence="5" id="KW-0418">Kinase</keyword>
<keyword evidence="12" id="KW-1185">Reference proteome</keyword>
<dbReference type="PANTHER" id="PTHR24346:SF82">
    <property type="entry name" value="KP78A-RELATED"/>
    <property type="match status" value="1"/>
</dbReference>
<dbReference type="Gene3D" id="1.10.510.10">
    <property type="entry name" value="Transferase(Phosphotransferase) domain 1"/>
    <property type="match status" value="1"/>
</dbReference>
<dbReference type="PROSITE" id="PS00108">
    <property type="entry name" value="PROTEIN_KINASE_ST"/>
    <property type="match status" value="1"/>
</dbReference>
<name>A0A177EDW8_9MICR</name>
<evidence type="ECO:0000256" key="8">
    <source>
        <dbReference type="RuleBase" id="RU000304"/>
    </source>
</evidence>
<dbReference type="Proteomes" id="UP000185944">
    <property type="component" value="Unassembled WGS sequence"/>
</dbReference>
<evidence type="ECO:0000256" key="5">
    <source>
        <dbReference type="ARBA" id="ARBA00022777"/>
    </source>
</evidence>
<dbReference type="InterPro" id="IPR008271">
    <property type="entry name" value="Ser/Thr_kinase_AS"/>
</dbReference>
<dbReference type="GeneID" id="93648070"/>
<evidence type="ECO:0000256" key="2">
    <source>
        <dbReference type="ARBA" id="ARBA00022527"/>
    </source>
</evidence>
<keyword evidence="6 7" id="KW-0067">ATP-binding</keyword>
<dbReference type="RefSeq" id="XP_067544612.1">
    <property type="nucleotide sequence ID" value="XM_067689138.1"/>
</dbReference>
<feature type="domain" description="Protein kinase" evidence="10">
    <location>
        <begin position="71"/>
        <end position="317"/>
    </location>
</feature>
<sequence length="317" mass="34800">MGNRKTRRNTQLESATTKEHIPKNSIQSGYTYLDIYNTNGLARSFSAPAGTEGGCGAEIVGNSAPELFYSVKLLFPIGAGGTSQVFLGEDLRTRKKVAVKLVDTTGHKKGSSAVKNEVTILKELAPHKNIITFYGEKPLTGRSMLYFEYFPGTELFYLLKSCKTFSGGTLIRIFDQLVSAVAFLHAQRICHLDIKAENILISRSTHLKLIDFGMSKKALKNGLIEGYGGTINYTAPEAQAGGVYNGILADSWSCGVVLFLMANGYFPQEGNRSPHLPQTPRFLQQITHKLLESNPAKREPISALWSQHKSQIPPGDE</sequence>
<dbReference type="GO" id="GO:0004674">
    <property type="term" value="F:protein serine/threonine kinase activity"/>
    <property type="evidence" value="ECO:0007669"/>
    <property type="project" value="UniProtKB-KW"/>
</dbReference>
<evidence type="ECO:0000256" key="7">
    <source>
        <dbReference type="PROSITE-ProRule" id="PRU10141"/>
    </source>
</evidence>
<comment type="caution">
    <text evidence="11">The sequence shown here is derived from an EMBL/GenBank/DDBJ whole genome shotgun (WGS) entry which is preliminary data.</text>
</comment>
<feature type="binding site" evidence="7">
    <location>
        <position position="100"/>
    </location>
    <ligand>
        <name>ATP</name>
        <dbReference type="ChEBI" id="CHEBI:30616"/>
    </ligand>
</feature>
<dbReference type="OrthoDB" id="2187328at2759"/>
<proteinExistence type="inferred from homology"/>
<dbReference type="PANTHER" id="PTHR24346">
    <property type="entry name" value="MAP/MICROTUBULE AFFINITY-REGULATING KINASE"/>
    <property type="match status" value="1"/>
</dbReference>
<dbReference type="InterPro" id="IPR017441">
    <property type="entry name" value="Protein_kinase_ATP_BS"/>
</dbReference>
<comment type="similarity">
    <text evidence="1">Belongs to the protein kinase superfamily. CAMK Ser/Thr protein kinase family. NIM1 subfamily.</text>
</comment>
<keyword evidence="3" id="KW-0808">Transferase</keyword>
<accession>A0A177EDW8</accession>
<organism evidence="11 12">
    <name type="scientific">Nematocida displodere</name>
    <dbReference type="NCBI Taxonomy" id="1805483"/>
    <lineage>
        <taxon>Eukaryota</taxon>
        <taxon>Fungi</taxon>
        <taxon>Fungi incertae sedis</taxon>
        <taxon>Microsporidia</taxon>
        <taxon>Nematocida</taxon>
    </lineage>
</organism>
<evidence type="ECO:0000313" key="12">
    <source>
        <dbReference type="Proteomes" id="UP000185944"/>
    </source>
</evidence>
<evidence type="ECO:0000256" key="1">
    <source>
        <dbReference type="ARBA" id="ARBA00010791"/>
    </source>
</evidence>
<reference evidence="11 12" key="1">
    <citation type="submission" date="2016-02" db="EMBL/GenBank/DDBJ databases">
        <title>Discovery of a natural microsporidian pathogen with a broad tissue tropism in Caenorhabditis elegans.</title>
        <authorList>
            <person name="Luallen R.J."/>
            <person name="Reinke A.W."/>
            <person name="Tong L."/>
            <person name="Botts M.R."/>
            <person name="Felix M.-A."/>
            <person name="Troemel E.R."/>
        </authorList>
    </citation>
    <scope>NUCLEOTIDE SEQUENCE [LARGE SCALE GENOMIC DNA]</scope>
    <source>
        <strain evidence="11 12">JUm2807</strain>
    </source>
</reference>
<evidence type="ECO:0000256" key="9">
    <source>
        <dbReference type="SAM" id="MobiDB-lite"/>
    </source>
</evidence>
<evidence type="ECO:0000256" key="3">
    <source>
        <dbReference type="ARBA" id="ARBA00022679"/>
    </source>
</evidence>
<dbReference type="GO" id="GO:0005737">
    <property type="term" value="C:cytoplasm"/>
    <property type="evidence" value="ECO:0007669"/>
    <property type="project" value="TreeGrafter"/>
</dbReference>
<dbReference type="GO" id="GO:0035556">
    <property type="term" value="P:intracellular signal transduction"/>
    <property type="evidence" value="ECO:0007669"/>
    <property type="project" value="TreeGrafter"/>
</dbReference>
<dbReference type="GO" id="GO:0005524">
    <property type="term" value="F:ATP binding"/>
    <property type="evidence" value="ECO:0007669"/>
    <property type="project" value="UniProtKB-UniRule"/>
</dbReference>
<dbReference type="PROSITE" id="PS50011">
    <property type="entry name" value="PROTEIN_KINASE_DOM"/>
    <property type="match status" value="1"/>
</dbReference>
<keyword evidence="2 8" id="KW-0723">Serine/threonine-protein kinase</keyword>
<dbReference type="STRING" id="1805483.A0A177EDW8"/>
<dbReference type="SUPFAM" id="SSF56112">
    <property type="entry name" value="Protein kinase-like (PK-like)"/>
    <property type="match status" value="1"/>
</dbReference>
<dbReference type="Pfam" id="PF00069">
    <property type="entry name" value="Pkinase"/>
    <property type="match status" value="1"/>
</dbReference>
<dbReference type="PROSITE" id="PS00107">
    <property type="entry name" value="PROTEIN_KINASE_ATP"/>
    <property type="match status" value="1"/>
</dbReference>
<evidence type="ECO:0000256" key="6">
    <source>
        <dbReference type="ARBA" id="ARBA00022840"/>
    </source>
</evidence>
<dbReference type="AlphaFoldDB" id="A0A177EDW8"/>
<dbReference type="EMBL" id="LTDL01000037">
    <property type="protein sequence ID" value="OAG30137.1"/>
    <property type="molecule type" value="Genomic_DNA"/>
</dbReference>